<evidence type="ECO:0008006" key="3">
    <source>
        <dbReference type="Google" id="ProtNLM"/>
    </source>
</evidence>
<accession>A0A832MKA4</accession>
<reference evidence="2" key="1">
    <citation type="journal article" date="2020" name="mSystems">
        <title>Genome- and Community-Level Interaction Insights into Carbon Utilization and Element Cycling Functions of Hydrothermarchaeota in Hydrothermal Sediment.</title>
        <authorList>
            <person name="Zhou Z."/>
            <person name="Liu Y."/>
            <person name="Xu W."/>
            <person name="Pan J."/>
            <person name="Luo Z.H."/>
            <person name="Li M."/>
        </authorList>
    </citation>
    <scope>NUCLEOTIDE SEQUENCE [LARGE SCALE GENOMIC DNA]</scope>
    <source>
        <strain evidence="2">SpSt-381</strain>
    </source>
</reference>
<dbReference type="EMBL" id="DSQF01000019">
    <property type="protein sequence ID" value="HGZ43625.1"/>
    <property type="molecule type" value="Genomic_DNA"/>
</dbReference>
<dbReference type="AlphaFoldDB" id="A0A832MKA4"/>
<keyword evidence="1" id="KW-0732">Signal</keyword>
<organism evidence="2">
    <name type="scientific">Eiseniibacteriota bacterium</name>
    <dbReference type="NCBI Taxonomy" id="2212470"/>
    <lineage>
        <taxon>Bacteria</taxon>
        <taxon>Candidatus Eiseniibacteriota</taxon>
    </lineage>
</organism>
<feature type="signal peptide" evidence="1">
    <location>
        <begin position="1"/>
        <end position="23"/>
    </location>
</feature>
<comment type="caution">
    <text evidence="2">The sequence shown here is derived from an EMBL/GenBank/DDBJ whole genome shotgun (WGS) entry which is preliminary data.</text>
</comment>
<protein>
    <recommendedName>
        <fullName evidence="3">CBM-cenC domain-containing protein</fullName>
    </recommendedName>
</protein>
<sequence length="396" mass="43863">MLRSRPVRLALAVLALAVLPALAAAAPRNLLLNPGFEEGLAGHEWMPAGWDTSVSGLPTVFFGRDTFLVHSGAWSVSVANASALIPMGHNWSQRVLVGREAWGKDLVFRVWTRNNGVEGRAYVLLQAYRDTISKMATLWNVERDEAMRRLRLTRVDDPLIDLGWARQVFTDRETGWVQREVRVYCPPSVNVIFVRVGLWGTGQVLLDDASLTLESAKPAKAAKMGEDLFAGDGGFERGLDAWELAMPPYDGMRVELDTTVARSGRASVRAQSGTGYFVETRSGVGRVLCNRALAGSRVRLSGHLKTDSLKSVAWCVLYAHTVRGVVQLPQPETFNGTHDWTFTSHEMDLPADTYAVWAWFNYNAPNPGRVWFDDLRLEVIGKAKDPKALPPRPPGR</sequence>
<feature type="chain" id="PRO_5032583860" description="CBM-cenC domain-containing protein" evidence="1">
    <location>
        <begin position="24"/>
        <end position="396"/>
    </location>
</feature>
<gene>
    <name evidence="2" type="ORF">ENR23_09405</name>
</gene>
<dbReference type="Gene3D" id="2.60.120.260">
    <property type="entry name" value="Galactose-binding domain-like"/>
    <property type="match status" value="2"/>
</dbReference>
<evidence type="ECO:0000313" key="2">
    <source>
        <dbReference type="EMBL" id="HGZ43625.1"/>
    </source>
</evidence>
<name>A0A832MKA4_UNCEI</name>
<evidence type="ECO:0000256" key="1">
    <source>
        <dbReference type="SAM" id="SignalP"/>
    </source>
</evidence>
<proteinExistence type="predicted"/>